<evidence type="ECO:0000256" key="1">
    <source>
        <dbReference type="SAM" id="MobiDB-lite"/>
    </source>
</evidence>
<dbReference type="KEGG" id="uam:UABAM_05200"/>
<dbReference type="AlphaFoldDB" id="A0A5S9ISW8"/>
<protein>
    <submittedName>
        <fullName evidence="2">Uncharacterized protein</fullName>
    </submittedName>
</protein>
<feature type="compositionally biased region" description="Basic and acidic residues" evidence="1">
    <location>
        <begin position="75"/>
        <end position="100"/>
    </location>
</feature>
<keyword evidence="3" id="KW-1185">Reference proteome</keyword>
<dbReference type="EMBL" id="AP019860">
    <property type="protein sequence ID" value="BBM86812.1"/>
    <property type="molecule type" value="Genomic_DNA"/>
</dbReference>
<reference evidence="2 3" key="1">
    <citation type="submission" date="2019-08" db="EMBL/GenBank/DDBJ databases">
        <title>Complete genome sequence of Candidatus Uab amorphum.</title>
        <authorList>
            <person name="Shiratori T."/>
            <person name="Suzuki S."/>
            <person name="Kakizawa Y."/>
            <person name="Ishida K."/>
        </authorList>
    </citation>
    <scope>NUCLEOTIDE SEQUENCE [LARGE SCALE GENOMIC DNA]</scope>
    <source>
        <strain evidence="2 3">SRT547</strain>
    </source>
</reference>
<feature type="region of interest" description="Disordered" evidence="1">
    <location>
        <begin position="75"/>
        <end position="108"/>
    </location>
</feature>
<dbReference type="RefSeq" id="WP_151970853.1">
    <property type="nucleotide sequence ID" value="NZ_AP019860.1"/>
</dbReference>
<evidence type="ECO:0000313" key="2">
    <source>
        <dbReference type="EMBL" id="BBM86812.1"/>
    </source>
</evidence>
<organism evidence="2 3">
    <name type="scientific">Uabimicrobium amorphum</name>
    <dbReference type="NCBI Taxonomy" id="2596890"/>
    <lineage>
        <taxon>Bacteria</taxon>
        <taxon>Pseudomonadati</taxon>
        <taxon>Planctomycetota</taxon>
        <taxon>Candidatus Uabimicrobiia</taxon>
        <taxon>Candidatus Uabimicrobiales</taxon>
        <taxon>Candidatus Uabimicrobiaceae</taxon>
        <taxon>Candidatus Uabimicrobium</taxon>
    </lineage>
</organism>
<sequence>MKKPLLVIATLLLGTAIGFFIGREQMRQEIHGKLTSFQKSFSITTKETPEDHSTKMLFLIAKDIEKQVREQEKIAAEQRKKQDEILRKKHEEQKKVEEARRKKQQKQQQITQMKKVIKISQQKVSELKQALSNASKQKKQYFSDVKNRKKIKISTKYTLHGEYLKRPSVMISIKNNSKTVISGGHIFLSLVDPKRTTPYEEGELRFNIQGGLEVGESKQKLIYTLSGFDKRWKVSGVDPNDLILKNRKVGFYDAKGNKIWYSDWDKENEDVYSKGIEGYKKMKKMLEEYEERLKKLQEQ</sequence>
<accession>A0A5S9ISW8</accession>
<proteinExistence type="predicted"/>
<evidence type="ECO:0000313" key="3">
    <source>
        <dbReference type="Proteomes" id="UP000326354"/>
    </source>
</evidence>
<dbReference type="Proteomes" id="UP000326354">
    <property type="component" value="Chromosome"/>
</dbReference>
<gene>
    <name evidence="2" type="ORF">UABAM_05200</name>
</gene>
<name>A0A5S9ISW8_UABAM</name>